<feature type="transmembrane region" description="Helical" evidence="5">
    <location>
        <begin position="6"/>
        <end position="27"/>
    </location>
</feature>
<dbReference type="SUPFAM" id="SSF55856">
    <property type="entry name" value="Cytochrome b5-like heme/steroid binding domain"/>
    <property type="match status" value="1"/>
</dbReference>
<keyword evidence="1" id="KW-0349">Heme</keyword>
<dbReference type="GO" id="GO:0046872">
    <property type="term" value="F:metal ion binding"/>
    <property type="evidence" value="ECO:0007669"/>
    <property type="project" value="UniProtKB-KW"/>
</dbReference>
<evidence type="ECO:0000256" key="5">
    <source>
        <dbReference type="SAM" id="Phobius"/>
    </source>
</evidence>
<evidence type="ECO:0000256" key="4">
    <source>
        <dbReference type="ARBA" id="ARBA00038168"/>
    </source>
</evidence>
<dbReference type="InterPro" id="IPR036400">
    <property type="entry name" value="Cyt_B5-like_heme/steroid_sf"/>
</dbReference>
<keyword evidence="3" id="KW-0408">Iron</keyword>
<dbReference type="PROSITE" id="PS50255">
    <property type="entry name" value="CYTOCHROME_B5_2"/>
    <property type="match status" value="1"/>
</dbReference>
<protein>
    <recommendedName>
        <fullName evidence="6">Cytochrome b5 heme-binding domain-containing protein</fullName>
    </recommendedName>
</protein>
<dbReference type="InterPro" id="IPR050668">
    <property type="entry name" value="Cytochrome_b5"/>
</dbReference>
<proteinExistence type="inferred from homology"/>
<dbReference type="PANTHER" id="PTHR19359:SF14">
    <property type="entry name" value="CYTOCHROME B5 A"/>
    <property type="match status" value="1"/>
</dbReference>
<evidence type="ECO:0000256" key="1">
    <source>
        <dbReference type="ARBA" id="ARBA00022617"/>
    </source>
</evidence>
<dbReference type="PANTHER" id="PTHR19359">
    <property type="entry name" value="CYTOCHROME B5"/>
    <property type="match status" value="1"/>
</dbReference>
<comment type="caution">
    <text evidence="7">The sequence shown here is derived from an EMBL/GenBank/DDBJ whole genome shotgun (WGS) entry which is preliminary data.</text>
</comment>
<evidence type="ECO:0000259" key="6">
    <source>
        <dbReference type="PROSITE" id="PS50255"/>
    </source>
</evidence>
<keyword evidence="8" id="KW-1185">Reference proteome</keyword>
<dbReference type="SMART" id="SM01117">
    <property type="entry name" value="Cyt-b5"/>
    <property type="match status" value="1"/>
</dbReference>
<dbReference type="InterPro" id="IPR001199">
    <property type="entry name" value="Cyt_B5-like_heme/steroid-bd"/>
</dbReference>
<keyword evidence="5" id="KW-1133">Transmembrane helix</keyword>
<accession>A0ABD2Z4I4</accession>
<dbReference type="AlphaFoldDB" id="A0ABD2Z4I4"/>
<name>A0ABD2Z4I4_9GENT</name>
<feature type="domain" description="Cytochrome b5 heme-binding" evidence="6">
    <location>
        <begin position="53"/>
        <end position="94"/>
    </location>
</feature>
<sequence length="129" mass="13867">MPLNFLGLGVGGCGVGVSLGWGFGAAFGSQYRNSRVIFQGIDLDTNDSSNAKHPGGKEILLESAGKDATKEFEAIGHSKAAKNLLLTYQVGYLQGHNIVKEENDHAAQKEEFKVAKEMKAKIQLQSIQC</sequence>
<keyword evidence="5" id="KW-0812">Transmembrane</keyword>
<evidence type="ECO:0000256" key="2">
    <source>
        <dbReference type="ARBA" id="ARBA00022723"/>
    </source>
</evidence>
<gene>
    <name evidence="7" type="ORF">ACH5RR_027113</name>
</gene>
<dbReference type="Pfam" id="PF00173">
    <property type="entry name" value="Cyt-b5"/>
    <property type="match status" value="1"/>
</dbReference>
<dbReference type="EMBL" id="JBJUIK010000011">
    <property type="protein sequence ID" value="KAL3514396.1"/>
    <property type="molecule type" value="Genomic_DNA"/>
</dbReference>
<comment type="similarity">
    <text evidence="4">Belongs to the cytochrome b5 family.</text>
</comment>
<evidence type="ECO:0000256" key="3">
    <source>
        <dbReference type="ARBA" id="ARBA00023004"/>
    </source>
</evidence>
<keyword evidence="2" id="KW-0479">Metal-binding</keyword>
<evidence type="ECO:0000313" key="8">
    <source>
        <dbReference type="Proteomes" id="UP001630127"/>
    </source>
</evidence>
<keyword evidence="5" id="KW-0472">Membrane</keyword>
<dbReference type="Gene3D" id="3.10.120.10">
    <property type="entry name" value="Cytochrome b5-like heme/steroid binding domain"/>
    <property type="match status" value="1"/>
</dbReference>
<evidence type="ECO:0000313" key="7">
    <source>
        <dbReference type="EMBL" id="KAL3514396.1"/>
    </source>
</evidence>
<dbReference type="Proteomes" id="UP001630127">
    <property type="component" value="Unassembled WGS sequence"/>
</dbReference>
<organism evidence="7 8">
    <name type="scientific">Cinchona calisaya</name>
    <dbReference type="NCBI Taxonomy" id="153742"/>
    <lineage>
        <taxon>Eukaryota</taxon>
        <taxon>Viridiplantae</taxon>
        <taxon>Streptophyta</taxon>
        <taxon>Embryophyta</taxon>
        <taxon>Tracheophyta</taxon>
        <taxon>Spermatophyta</taxon>
        <taxon>Magnoliopsida</taxon>
        <taxon>eudicotyledons</taxon>
        <taxon>Gunneridae</taxon>
        <taxon>Pentapetalae</taxon>
        <taxon>asterids</taxon>
        <taxon>lamiids</taxon>
        <taxon>Gentianales</taxon>
        <taxon>Rubiaceae</taxon>
        <taxon>Cinchonoideae</taxon>
        <taxon>Cinchoneae</taxon>
        <taxon>Cinchona</taxon>
    </lineage>
</organism>
<dbReference type="PRINTS" id="PR00363">
    <property type="entry name" value="CYTOCHROMEB5"/>
</dbReference>
<reference evidence="7 8" key="1">
    <citation type="submission" date="2024-11" db="EMBL/GenBank/DDBJ databases">
        <title>A near-complete genome assembly of Cinchona calisaya.</title>
        <authorList>
            <person name="Lian D.C."/>
            <person name="Zhao X.W."/>
            <person name="Wei L."/>
        </authorList>
    </citation>
    <scope>NUCLEOTIDE SEQUENCE [LARGE SCALE GENOMIC DNA]</scope>
    <source>
        <tissue evidence="7">Nenye</tissue>
    </source>
</reference>